<dbReference type="InParanoid" id="G3I2A3"/>
<dbReference type="GO" id="GO:0051301">
    <property type="term" value="P:cell division"/>
    <property type="evidence" value="ECO:0007669"/>
    <property type="project" value="UniProtKB-KW"/>
</dbReference>
<evidence type="ECO:0000313" key="9">
    <source>
        <dbReference type="EMBL" id="EGW13123.1"/>
    </source>
</evidence>
<proteinExistence type="predicted"/>
<evidence type="ECO:0000256" key="1">
    <source>
        <dbReference type="ARBA" id="ARBA00004123"/>
    </source>
</evidence>
<dbReference type="GO" id="GO:0005694">
    <property type="term" value="C:chromosome"/>
    <property type="evidence" value="ECO:0007669"/>
    <property type="project" value="UniProtKB-SubCell"/>
</dbReference>
<evidence type="ECO:0000256" key="3">
    <source>
        <dbReference type="ARBA" id="ARBA00022454"/>
    </source>
</evidence>
<name>G3I2A3_CRIGR</name>
<dbReference type="GO" id="GO:0005634">
    <property type="term" value="C:nucleus"/>
    <property type="evidence" value="ECO:0007669"/>
    <property type="project" value="UniProtKB-SubCell"/>
</dbReference>
<dbReference type="EMBL" id="JH001122">
    <property type="protein sequence ID" value="EGW13123.1"/>
    <property type="molecule type" value="Genomic_DNA"/>
</dbReference>
<gene>
    <name evidence="9" type="ORF">I79_017532</name>
</gene>
<reference evidence="10" key="1">
    <citation type="journal article" date="2011" name="Nat. Biotechnol.">
        <title>The genomic sequence of the Chinese hamster ovary (CHO)-K1 cell line.</title>
        <authorList>
            <person name="Xu X."/>
            <person name="Nagarajan H."/>
            <person name="Lewis N.E."/>
            <person name="Pan S."/>
            <person name="Cai Z."/>
            <person name="Liu X."/>
            <person name="Chen W."/>
            <person name="Xie M."/>
            <person name="Wang W."/>
            <person name="Hammond S."/>
            <person name="Andersen M.R."/>
            <person name="Neff N."/>
            <person name="Passarelli B."/>
            <person name="Koh W."/>
            <person name="Fan H.C."/>
            <person name="Wang J."/>
            <person name="Gui Y."/>
            <person name="Lee K.H."/>
            <person name="Betenbaugh M.J."/>
            <person name="Quake S.R."/>
            <person name="Famili I."/>
            <person name="Palsson B.O."/>
            <person name="Wang J."/>
        </authorList>
    </citation>
    <scope>NUCLEOTIDE SEQUENCE [LARGE SCALE GENOMIC DNA]</scope>
    <source>
        <strain evidence="10">CHO K1 cell line</strain>
    </source>
</reference>
<dbReference type="GO" id="GO:0006302">
    <property type="term" value="P:double-strand break repair"/>
    <property type="evidence" value="ECO:0007669"/>
    <property type="project" value="TreeGrafter"/>
</dbReference>
<accession>G3I2A3</accession>
<protein>
    <submittedName>
        <fullName evidence="9">Sororin</fullName>
    </submittedName>
</protein>
<dbReference type="AlphaFoldDB" id="G3I2A3"/>
<dbReference type="InterPro" id="IPR057261">
    <property type="entry name" value="Sororin-like_M"/>
</dbReference>
<dbReference type="GO" id="GO:0007080">
    <property type="term" value="P:mitotic metaphase chromosome alignment"/>
    <property type="evidence" value="ECO:0007669"/>
    <property type="project" value="TreeGrafter"/>
</dbReference>
<dbReference type="PANTHER" id="PTHR31092:SF2">
    <property type="entry name" value="SORORIN"/>
    <property type="match status" value="1"/>
</dbReference>
<evidence type="ECO:0000256" key="6">
    <source>
        <dbReference type="ARBA" id="ARBA00023242"/>
    </source>
</evidence>
<keyword evidence="5" id="KW-0498">Mitosis</keyword>
<comment type="subcellular location">
    <subcellularLocation>
        <location evidence="2">Chromosome</location>
    </subcellularLocation>
    <subcellularLocation>
        <location evidence="1">Nucleus</location>
    </subcellularLocation>
</comment>
<sequence length="111" mass="12474">MSQKIRRLYSRLERLNAASTSTPGSRSFFGFEGLEDLPQVSPVVDSKLIEIPKVSSKPLIPDTTLPGISPPVMKEKQRKKVPEILKSELDEWAMAMNAEFEAAQQFDLLIE</sequence>
<feature type="domain" description="Sororin-like middle region" evidence="8">
    <location>
        <begin position="1"/>
        <end position="75"/>
    </location>
</feature>
<evidence type="ECO:0000256" key="7">
    <source>
        <dbReference type="ARBA" id="ARBA00023306"/>
    </source>
</evidence>
<evidence type="ECO:0000313" key="10">
    <source>
        <dbReference type="Proteomes" id="UP000001075"/>
    </source>
</evidence>
<organism evidence="9 10">
    <name type="scientific">Cricetulus griseus</name>
    <name type="common">Chinese hamster</name>
    <name type="synonym">Cricetulus barabensis griseus</name>
    <dbReference type="NCBI Taxonomy" id="10029"/>
    <lineage>
        <taxon>Eukaryota</taxon>
        <taxon>Metazoa</taxon>
        <taxon>Chordata</taxon>
        <taxon>Craniata</taxon>
        <taxon>Vertebrata</taxon>
        <taxon>Euteleostomi</taxon>
        <taxon>Mammalia</taxon>
        <taxon>Eutheria</taxon>
        <taxon>Euarchontoglires</taxon>
        <taxon>Glires</taxon>
        <taxon>Rodentia</taxon>
        <taxon>Myomorpha</taxon>
        <taxon>Muroidea</taxon>
        <taxon>Cricetidae</taxon>
        <taxon>Cricetinae</taxon>
        <taxon>Cricetulus</taxon>
    </lineage>
</organism>
<dbReference type="InterPro" id="IPR018605">
    <property type="entry name" value="Sororin"/>
</dbReference>
<dbReference type="STRING" id="10029.G3I2A3"/>
<dbReference type="GO" id="GO:0007064">
    <property type="term" value="P:mitotic sister chromatid cohesion"/>
    <property type="evidence" value="ECO:0007669"/>
    <property type="project" value="TreeGrafter"/>
</dbReference>
<keyword evidence="4" id="KW-0132">Cell division</keyword>
<evidence type="ECO:0000256" key="5">
    <source>
        <dbReference type="ARBA" id="ARBA00022776"/>
    </source>
</evidence>
<keyword evidence="6" id="KW-0539">Nucleus</keyword>
<keyword evidence="3" id="KW-0158">Chromosome</keyword>
<evidence type="ECO:0000259" key="8">
    <source>
        <dbReference type="Pfam" id="PF09666"/>
    </source>
</evidence>
<keyword evidence="7" id="KW-0131">Cell cycle</keyword>
<dbReference type="GlyGen" id="G3I2A3">
    <property type="glycosylation" value="1 site"/>
</dbReference>
<evidence type="ECO:0000256" key="4">
    <source>
        <dbReference type="ARBA" id="ARBA00022618"/>
    </source>
</evidence>
<evidence type="ECO:0000256" key="2">
    <source>
        <dbReference type="ARBA" id="ARBA00004286"/>
    </source>
</evidence>
<dbReference type="Pfam" id="PF09666">
    <property type="entry name" value="Sororin_middle"/>
    <property type="match status" value="1"/>
</dbReference>
<dbReference type="PANTHER" id="PTHR31092">
    <property type="entry name" value="SORORIN"/>
    <property type="match status" value="1"/>
</dbReference>
<dbReference type="Proteomes" id="UP000001075">
    <property type="component" value="Unassembled WGS sequence"/>
</dbReference>
<dbReference type="GO" id="GO:0031536">
    <property type="term" value="P:positive regulation of exit from mitosis"/>
    <property type="evidence" value="ECO:0007669"/>
    <property type="project" value="TreeGrafter"/>
</dbReference>